<proteinExistence type="predicted"/>
<feature type="compositionally biased region" description="Pro residues" evidence="1">
    <location>
        <begin position="284"/>
        <end position="310"/>
    </location>
</feature>
<evidence type="ECO:0000256" key="1">
    <source>
        <dbReference type="SAM" id="MobiDB-lite"/>
    </source>
</evidence>
<reference evidence="2 3" key="1">
    <citation type="submission" date="2017-03" db="EMBL/GenBank/DDBJ databases">
        <title>WGS assembly of Porphyra umbilicalis.</title>
        <authorList>
            <person name="Brawley S.H."/>
            <person name="Blouin N.A."/>
            <person name="Ficko-Blean E."/>
            <person name="Wheeler G.L."/>
            <person name="Lohr M."/>
            <person name="Goodson H.V."/>
            <person name="Jenkins J.W."/>
            <person name="Blaby-Haas C.E."/>
            <person name="Helliwell K.E."/>
            <person name="Chan C."/>
            <person name="Marriage T."/>
            <person name="Bhattacharya D."/>
            <person name="Klein A.S."/>
            <person name="Badis Y."/>
            <person name="Brodie J."/>
            <person name="Cao Y."/>
            <person name="Collen J."/>
            <person name="Dittami S.M."/>
            <person name="Gachon C.M."/>
            <person name="Green B.R."/>
            <person name="Karpowicz S."/>
            <person name="Kim J.W."/>
            <person name="Kudahl U."/>
            <person name="Lin S."/>
            <person name="Michel G."/>
            <person name="Mittag M."/>
            <person name="Olson B.J."/>
            <person name="Pangilinan J."/>
            <person name="Peng Y."/>
            <person name="Qiu H."/>
            <person name="Shu S."/>
            <person name="Singer J.T."/>
            <person name="Smith A.G."/>
            <person name="Sprecher B.N."/>
            <person name="Wagner V."/>
            <person name="Wang W."/>
            <person name="Wang Z.-Y."/>
            <person name="Yan J."/>
            <person name="Yarish C."/>
            <person name="Zoeuner-Riek S."/>
            <person name="Zhuang Y."/>
            <person name="Zou Y."/>
            <person name="Lindquist E.A."/>
            <person name="Grimwood J."/>
            <person name="Barry K."/>
            <person name="Rokhsar D.S."/>
            <person name="Schmutz J."/>
            <person name="Stiller J.W."/>
            <person name="Grossman A.R."/>
            <person name="Prochnik S.E."/>
        </authorList>
    </citation>
    <scope>NUCLEOTIDE SEQUENCE [LARGE SCALE GENOMIC DNA]</scope>
    <source>
        <strain evidence="2">4086291</strain>
    </source>
</reference>
<feature type="compositionally biased region" description="Basic and acidic residues" evidence="1">
    <location>
        <begin position="482"/>
        <end position="496"/>
    </location>
</feature>
<feature type="region of interest" description="Disordered" evidence="1">
    <location>
        <begin position="336"/>
        <end position="573"/>
    </location>
</feature>
<feature type="compositionally biased region" description="Polar residues" evidence="1">
    <location>
        <begin position="74"/>
        <end position="99"/>
    </location>
</feature>
<dbReference type="EMBL" id="KV918815">
    <property type="protein sequence ID" value="OSX78319.1"/>
    <property type="molecule type" value="Genomic_DNA"/>
</dbReference>
<evidence type="ECO:0000313" key="2">
    <source>
        <dbReference type="EMBL" id="OSX78319.1"/>
    </source>
</evidence>
<feature type="region of interest" description="Disordered" evidence="1">
    <location>
        <begin position="132"/>
        <end position="169"/>
    </location>
</feature>
<feature type="compositionally biased region" description="Pro residues" evidence="1">
    <location>
        <begin position="428"/>
        <end position="441"/>
    </location>
</feature>
<feature type="region of interest" description="Disordered" evidence="1">
    <location>
        <begin position="237"/>
        <end position="260"/>
    </location>
</feature>
<accession>A0A1X6PBM0</accession>
<sequence length="573" mass="60270">CSLAVSISHTVKMHGFADAFAPCSFLPPSSLECSAGLKPSRRPTTSIPAHQFRCAPVPLLACPPAPPSPLFSTKAATSSTKWEPASTNMAPRSRMQSQRTNDKDASRAAEQASTYAASTIARVTRSAAKMFAGSSGQSNTQAAASTPHAKRTVTKKTKGPPKTFEKAAAGVRRSMPEFAPVSVSDVGKPGDQARLLNEPRRDDGAATVATCSTTCASTPLLARADSGTDQLAAVSATLSPSSRLPRTRRRTNGRPCPTASATTKYCMYHAGRAAASAVARPTGSPRPSPAPPPPSPLHSPFAAPTPPATPTPTHSDATVQLLPRQPSNVPVVVPTAADAEELTPSHSPWRRGRTRRPPPIGWPYAPPPPVGWRPAAAASRNALAPQPSPATRREGEPATSRGVALPFSPIPTPTSGGVHSRRHRPAAPSAPPPTPPPPPVGYPTTAPRRRRWRPPPSRPLRGQPSTEQPPKRSDASGGSLPRLHELRRAVDVRDGDFPTPPPANNAGALPTAAARLTDVSYPESMPAARQRQAPRSTRSGGTPPSHPTRRPHTSTAKPLSLQRHGWQPRRPAA</sequence>
<feature type="non-terminal residue" evidence="2">
    <location>
        <position position="1"/>
    </location>
</feature>
<dbReference type="AlphaFoldDB" id="A0A1X6PBM0"/>
<organism evidence="2 3">
    <name type="scientific">Porphyra umbilicalis</name>
    <name type="common">Purple laver</name>
    <name type="synonym">Red alga</name>
    <dbReference type="NCBI Taxonomy" id="2786"/>
    <lineage>
        <taxon>Eukaryota</taxon>
        <taxon>Rhodophyta</taxon>
        <taxon>Bangiophyceae</taxon>
        <taxon>Bangiales</taxon>
        <taxon>Bangiaceae</taxon>
        <taxon>Porphyra</taxon>
    </lineage>
</organism>
<feature type="region of interest" description="Disordered" evidence="1">
    <location>
        <begin position="71"/>
        <end position="113"/>
    </location>
</feature>
<feature type="compositionally biased region" description="Low complexity" evidence="1">
    <location>
        <begin position="504"/>
        <end position="514"/>
    </location>
</feature>
<feature type="compositionally biased region" description="Low complexity" evidence="1">
    <location>
        <begin position="372"/>
        <end position="384"/>
    </location>
</feature>
<feature type="compositionally biased region" description="Basic residues" evidence="1">
    <location>
        <begin position="148"/>
        <end position="159"/>
    </location>
</feature>
<feature type="compositionally biased region" description="Pro residues" evidence="1">
    <location>
        <begin position="357"/>
        <end position="371"/>
    </location>
</feature>
<protein>
    <submittedName>
        <fullName evidence="2">Uncharacterized protein</fullName>
    </submittedName>
</protein>
<name>A0A1X6PBM0_PORUM</name>
<feature type="compositionally biased region" description="Polar residues" evidence="1">
    <location>
        <begin position="134"/>
        <end position="144"/>
    </location>
</feature>
<dbReference type="Proteomes" id="UP000218209">
    <property type="component" value="Unassembled WGS sequence"/>
</dbReference>
<feature type="region of interest" description="Disordered" evidence="1">
    <location>
        <begin position="277"/>
        <end position="318"/>
    </location>
</feature>
<gene>
    <name evidence="2" type="ORF">BU14_0112s0018</name>
</gene>
<evidence type="ECO:0000313" key="3">
    <source>
        <dbReference type="Proteomes" id="UP000218209"/>
    </source>
</evidence>
<keyword evidence="3" id="KW-1185">Reference proteome</keyword>